<dbReference type="PROSITE" id="PS51294">
    <property type="entry name" value="HTH_MYB"/>
    <property type="match status" value="3"/>
</dbReference>
<evidence type="ECO:0000256" key="2">
    <source>
        <dbReference type="ARBA" id="ARBA00022737"/>
    </source>
</evidence>
<comment type="subcellular location">
    <subcellularLocation>
        <location evidence="1">Nucleus</location>
    </subcellularLocation>
</comment>
<evidence type="ECO:0000256" key="5">
    <source>
        <dbReference type="ARBA" id="ARBA00023163"/>
    </source>
</evidence>
<dbReference type="GO" id="GO:0000978">
    <property type="term" value="F:RNA polymerase II cis-regulatory region sequence-specific DNA binding"/>
    <property type="evidence" value="ECO:0007669"/>
    <property type="project" value="TreeGrafter"/>
</dbReference>
<feature type="region of interest" description="Disordered" evidence="7">
    <location>
        <begin position="217"/>
        <end position="250"/>
    </location>
</feature>
<dbReference type="Gene3D" id="1.10.10.60">
    <property type="entry name" value="Homeodomain-like"/>
    <property type="match status" value="3"/>
</dbReference>
<dbReference type="PANTHER" id="PTHR45614">
    <property type="entry name" value="MYB PROTEIN-RELATED"/>
    <property type="match status" value="1"/>
</dbReference>
<evidence type="ECO:0000256" key="6">
    <source>
        <dbReference type="ARBA" id="ARBA00023242"/>
    </source>
</evidence>
<evidence type="ECO:0000313" key="10">
    <source>
        <dbReference type="EMBL" id="KAJ0397727.1"/>
    </source>
</evidence>
<dbReference type="Pfam" id="PF00249">
    <property type="entry name" value="Myb_DNA-binding"/>
    <property type="match status" value="1"/>
</dbReference>
<feature type="region of interest" description="Disordered" evidence="7">
    <location>
        <begin position="268"/>
        <end position="294"/>
    </location>
</feature>
<feature type="domain" description="Myb-like" evidence="8">
    <location>
        <begin position="337"/>
        <end position="390"/>
    </location>
</feature>
<keyword evidence="3" id="KW-0805">Transcription regulation</keyword>
<dbReference type="FunFam" id="1.10.10.60:FF:000016">
    <property type="entry name" value="Transcriptional activator Myb isoform A"/>
    <property type="match status" value="1"/>
</dbReference>
<keyword evidence="6" id="KW-0539">Nucleus</keyword>
<dbReference type="InterPro" id="IPR009057">
    <property type="entry name" value="Homeodomain-like_sf"/>
</dbReference>
<comment type="caution">
    <text evidence="10">The sequence shown here is derived from an EMBL/GenBank/DDBJ whole genome shotgun (WGS) entry which is preliminary data.</text>
</comment>
<protein>
    <recommendedName>
        <fullName evidence="12">Myb-like DNA-binding protein</fullName>
    </recommendedName>
</protein>
<reference evidence="10" key="1">
    <citation type="submission" date="2021-12" db="EMBL/GenBank/DDBJ databases">
        <title>Prjna785345.</title>
        <authorList>
            <person name="Rujirawat T."/>
            <person name="Krajaejun T."/>
        </authorList>
    </citation>
    <scope>NUCLEOTIDE SEQUENCE</scope>
    <source>
        <strain evidence="10">Pi057C3</strain>
    </source>
</reference>
<feature type="region of interest" description="Disordered" evidence="7">
    <location>
        <begin position="535"/>
        <end position="556"/>
    </location>
</feature>
<feature type="compositionally biased region" description="Polar residues" evidence="7">
    <location>
        <begin position="240"/>
        <end position="250"/>
    </location>
</feature>
<evidence type="ECO:0000259" key="8">
    <source>
        <dbReference type="PROSITE" id="PS50090"/>
    </source>
</evidence>
<dbReference type="SMART" id="SM00717">
    <property type="entry name" value="SANT"/>
    <property type="match status" value="3"/>
</dbReference>
<feature type="domain" description="Myb-like" evidence="8">
    <location>
        <begin position="291"/>
        <end position="336"/>
    </location>
</feature>
<evidence type="ECO:0000256" key="7">
    <source>
        <dbReference type="SAM" id="MobiDB-lite"/>
    </source>
</evidence>
<dbReference type="FunFam" id="1.10.10.60:FF:000010">
    <property type="entry name" value="Transcriptional activator Myb isoform A"/>
    <property type="match status" value="1"/>
</dbReference>
<dbReference type="InterPro" id="IPR050560">
    <property type="entry name" value="MYB_TF"/>
</dbReference>
<evidence type="ECO:0000256" key="1">
    <source>
        <dbReference type="ARBA" id="ARBA00004123"/>
    </source>
</evidence>
<feature type="compositionally biased region" description="Basic and acidic residues" evidence="7">
    <location>
        <begin position="609"/>
        <end position="642"/>
    </location>
</feature>
<dbReference type="InterPro" id="IPR001005">
    <property type="entry name" value="SANT/Myb"/>
</dbReference>
<gene>
    <name evidence="10" type="ORF">P43SY_007195</name>
</gene>
<feature type="region of interest" description="Disordered" evidence="7">
    <location>
        <begin position="72"/>
        <end position="95"/>
    </location>
</feature>
<accession>A0AAD5LE41</accession>
<dbReference type="PANTHER" id="PTHR45614:SF25">
    <property type="entry name" value="MYB PROTEIN"/>
    <property type="match status" value="1"/>
</dbReference>
<keyword evidence="11" id="KW-1185">Reference proteome</keyword>
<name>A0AAD5LE41_PYTIN</name>
<feature type="region of interest" description="Disordered" evidence="7">
    <location>
        <begin position="608"/>
        <end position="642"/>
    </location>
</feature>
<keyword evidence="2" id="KW-0677">Repeat</keyword>
<dbReference type="Proteomes" id="UP001209570">
    <property type="component" value="Unassembled WGS sequence"/>
</dbReference>
<feature type="domain" description="Myb-like" evidence="8">
    <location>
        <begin position="391"/>
        <end position="441"/>
    </location>
</feature>
<evidence type="ECO:0000256" key="3">
    <source>
        <dbReference type="ARBA" id="ARBA00023015"/>
    </source>
</evidence>
<evidence type="ECO:0000313" key="11">
    <source>
        <dbReference type="Proteomes" id="UP001209570"/>
    </source>
</evidence>
<organism evidence="10 11">
    <name type="scientific">Pythium insidiosum</name>
    <name type="common">Pythiosis disease agent</name>
    <dbReference type="NCBI Taxonomy" id="114742"/>
    <lineage>
        <taxon>Eukaryota</taxon>
        <taxon>Sar</taxon>
        <taxon>Stramenopiles</taxon>
        <taxon>Oomycota</taxon>
        <taxon>Peronosporomycetes</taxon>
        <taxon>Pythiales</taxon>
        <taxon>Pythiaceae</taxon>
        <taxon>Pythium</taxon>
    </lineage>
</organism>
<feature type="domain" description="HTH myb-type" evidence="9">
    <location>
        <begin position="395"/>
        <end position="445"/>
    </location>
</feature>
<proteinExistence type="predicted"/>
<feature type="region of interest" description="Disordered" evidence="7">
    <location>
        <begin position="118"/>
        <end position="174"/>
    </location>
</feature>
<evidence type="ECO:0000259" key="9">
    <source>
        <dbReference type="PROSITE" id="PS51294"/>
    </source>
</evidence>
<sequence length="660" mass="70997">MQAPPPPRAPPSGPKSVTRRLTAICLPSHASMLFSRPLPKRSSASAGLEDNDLDAWVSSALSPAGVSTAASALVTTPSRKRHHSLPTTNASGHLVAPPHAPVTLSMRPPPHPHLSRQVLPTPSVRSVPKPVHSLQRQEGAEPAAGGVGIAINPGSYGSNQLSPSHRRPPAARSASPFSAVVPHIFSCPTGVAHSFQQAEMSPREGFLVRAFVSDALSLDGPRPSISGPREETGALHRQLPSGSSCSRDVGTASSQVFTDWTDAVAAADPGQDAMPSTPPPPSSSSSHPPVKWTKEEDARLREAVQRFGGKNWKRIAETLGQGRTDVQCLHRWNKVLKPGLVKGPWTPEEDRVLLSLIKRYGVGKIRWCDIALHLPGRIGKQCRERWCNHLDSSIRKGQWTPEEDELVFSLQQQLGNKWSEIAKMLPGRTENAVKNRFNSAARRKWLMARAAARSSSSPRVADEATPKTELVEAPEGLAPPPAMPTTPAVRQVAAPLFLPPSELRAGFLAGPPRLQPLRPPGALLQASSCTPPYLSGSTPFTTTSTSDSLFPRDAFGLDPPRFDRRLESPLYARSLPDSPPASSLLFNLTESDLSVEDNQTDGEAVGLDKAARHGDVPEEHEGPEDHADDSKAEATELMDEHNMTTFLDSVALELDDIVDG</sequence>
<feature type="domain" description="HTH myb-type" evidence="9">
    <location>
        <begin position="291"/>
        <end position="336"/>
    </location>
</feature>
<evidence type="ECO:0000256" key="4">
    <source>
        <dbReference type="ARBA" id="ARBA00023125"/>
    </source>
</evidence>
<keyword evidence="4" id="KW-0238">DNA-binding</keyword>
<keyword evidence="5" id="KW-0804">Transcription</keyword>
<feature type="compositionally biased region" description="Low complexity" evidence="7">
    <location>
        <begin position="535"/>
        <end position="548"/>
    </location>
</feature>
<dbReference type="InterPro" id="IPR017930">
    <property type="entry name" value="Myb_dom"/>
</dbReference>
<dbReference type="GO" id="GO:0000981">
    <property type="term" value="F:DNA-binding transcription factor activity, RNA polymerase II-specific"/>
    <property type="evidence" value="ECO:0007669"/>
    <property type="project" value="TreeGrafter"/>
</dbReference>
<dbReference type="CDD" id="cd00167">
    <property type="entry name" value="SANT"/>
    <property type="match status" value="3"/>
</dbReference>
<dbReference type="EMBL" id="JAKCXM010000240">
    <property type="protein sequence ID" value="KAJ0397727.1"/>
    <property type="molecule type" value="Genomic_DNA"/>
</dbReference>
<dbReference type="SUPFAM" id="SSF46689">
    <property type="entry name" value="Homeodomain-like"/>
    <property type="match status" value="2"/>
</dbReference>
<evidence type="ECO:0008006" key="12">
    <source>
        <dbReference type="Google" id="ProtNLM"/>
    </source>
</evidence>
<feature type="domain" description="HTH myb-type" evidence="9">
    <location>
        <begin position="337"/>
        <end position="394"/>
    </location>
</feature>
<dbReference type="Pfam" id="PF13921">
    <property type="entry name" value="Myb_DNA-bind_6"/>
    <property type="match status" value="1"/>
</dbReference>
<dbReference type="PROSITE" id="PS50090">
    <property type="entry name" value="MYB_LIKE"/>
    <property type="match status" value="3"/>
</dbReference>
<dbReference type="GO" id="GO:0005634">
    <property type="term" value="C:nucleus"/>
    <property type="evidence" value="ECO:0007669"/>
    <property type="project" value="UniProtKB-SubCell"/>
</dbReference>
<dbReference type="AlphaFoldDB" id="A0AAD5LE41"/>